<feature type="non-terminal residue" evidence="2">
    <location>
        <position position="1"/>
    </location>
</feature>
<comment type="caution">
    <text evidence="2">The sequence shown here is derived from an EMBL/GenBank/DDBJ whole genome shotgun (WGS) entry which is preliminary data.</text>
</comment>
<dbReference type="AlphaFoldDB" id="A0A4T0X3J0"/>
<dbReference type="EMBL" id="SELW01000343">
    <property type="protein sequence ID" value="TID29060.1"/>
    <property type="molecule type" value="Genomic_DNA"/>
</dbReference>
<dbReference type="Gene3D" id="1.20.1050.10">
    <property type="match status" value="1"/>
</dbReference>
<accession>A0A4T0X3J0</accession>
<proteinExistence type="predicted"/>
<name>A0A4T0X3J0_9ASCO</name>
<dbReference type="Pfam" id="PF14497">
    <property type="entry name" value="GST_C_3"/>
    <property type="match status" value="1"/>
</dbReference>
<dbReference type="PROSITE" id="PS50405">
    <property type="entry name" value="GST_CTER"/>
    <property type="match status" value="1"/>
</dbReference>
<reference evidence="2 3" key="1">
    <citation type="journal article" date="2019" name="Front. Genet.">
        <title>Whole-Genome Sequencing of the Opportunistic Yeast Pathogen Candida inconspicua Uncovers Its Hybrid Origin.</title>
        <authorList>
            <person name="Mixao V."/>
            <person name="Hansen A.P."/>
            <person name="Saus E."/>
            <person name="Boekhout T."/>
            <person name="Lass-Florl C."/>
            <person name="Gabaldon T."/>
        </authorList>
    </citation>
    <scope>NUCLEOTIDE SEQUENCE [LARGE SCALE GENOMIC DNA]</scope>
    <source>
        <strain evidence="2 3">CBS 180</strain>
    </source>
</reference>
<dbReference type="InterPro" id="IPR004046">
    <property type="entry name" value="GST_C"/>
</dbReference>
<evidence type="ECO:0000313" key="3">
    <source>
        <dbReference type="Proteomes" id="UP000307173"/>
    </source>
</evidence>
<dbReference type="OrthoDB" id="249703at2759"/>
<dbReference type="Proteomes" id="UP000307173">
    <property type="component" value="Unassembled WGS sequence"/>
</dbReference>
<gene>
    <name evidence="2" type="ORF">CANINC_002145</name>
</gene>
<dbReference type="InterPro" id="IPR036282">
    <property type="entry name" value="Glutathione-S-Trfase_C_sf"/>
</dbReference>
<dbReference type="InterPro" id="IPR010987">
    <property type="entry name" value="Glutathione-S-Trfase_C-like"/>
</dbReference>
<sequence length="119" mass="13665">DESKRDFAGKDNKEKVQHLRWMSFLNSDFIMTFVKIVYPKDEATKAEGLASFAKHASYINNILAEGNTKFLVADRILAADIFAYETIRRIKEAGVNISEYPHIVKYMEEVGHHEILSNN</sequence>
<keyword evidence="3" id="KW-1185">Reference proteome</keyword>
<dbReference type="SUPFAM" id="SSF47616">
    <property type="entry name" value="GST C-terminal domain-like"/>
    <property type="match status" value="1"/>
</dbReference>
<protein>
    <recommendedName>
        <fullName evidence="1">GST C-terminal domain-containing protein</fullName>
    </recommendedName>
</protein>
<organism evidence="2 3">
    <name type="scientific">Pichia inconspicua</name>
    <dbReference type="NCBI Taxonomy" id="52247"/>
    <lineage>
        <taxon>Eukaryota</taxon>
        <taxon>Fungi</taxon>
        <taxon>Dikarya</taxon>
        <taxon>Ascomycota</taxon>
        <taxon>Saccharomycotina</taxon>
        <taxon>Pichiomycetes</taxon>
        <taxon>Pichiales</taxon>
        <taxon>Pichiaceae</taxon>
        <taxon>Pichia</taxon>
    </lineage>
</organism>
<evidence type="ECO:0000313" key="2">
    <source>
        <dbReference type="EMBL" id="TID29060.1"/>
    </source>
</evidence>
<feature type="domain" description="GST C-terminal" evidence="1">
    <location>
        <begin position="11"/>
        <end position="119"/>
    </location>
</feature>
<evidence type="ECO:0000259" key="1">
    <source>
        <dbReference type="PROSITE" id="PS50405"/>
    </source>
</evidence>